<dbReference type="OrthoDB" id="381216at2759"/>
<sequence length="201" mass="24103">MWSNIYEYIIYFPRCKKELENEKKEPSADYKNECKPIMKGYLTDNNLDENNICTTATSYIHNISRTHNPIPENAICSYMYYWIYHELINIGKSCDTKKLYKEFLTLLKNNGVQHPCITYADSINSYDHFEKVKYLYETSLCLNTIEHEEEYTSFRTIIPYKLKRKISEFKNKDEEMNMLDQYEDFNSITIYNGYNIVYSSD</sequence>
<gene>
    <name evidence="1" type="ORF">PGO_000660</name>
</gene>
<accession>A0A1Y1JVW3</accession>
<dbReference type="RefSeq" id="XP_028546613.1">
    <property type="nucleotide sequence ID" value="XM_028690812.1"/>
</dbReference>
<organism evidence="1 2">
    <name type="scientific">Plasmodium gonderi</name>
    <dbReference type="NCBI Taxonomy" id="77519"/>
    <lineage>
        <taxon>Eukaryota</taxon>
        <taxon>Sar</taxon>
        <taxon>Alveolata</taxon>
        <taxon>Apicomplexa</taxon>
        <taxon>Aconoidasida</taxon>
        <taxon>Haemosporida</taxon>
        <taxon>Plasmodiidae</taxon>
        <taxon>Plasmodium</taxon>
        <taxon>Plasmodium (Plasmodium)</taxon>
    </lineage>
</organism>
<keyword evidence="2" id="KW-1185">Reference proteome</keyword>
<protein>
    <submittedName>
        <fullName evidence="1">Variable surface protein</fullName>
    </submittedName>
</protein>
<name>A0A1Y1JVW3_PLAGO</name>
<dbReference type="AlphaFoldDB" id="A0A1Y1JVW3"/>
<dbReference type="InterPro" id="IPR008780">
    <property type="entry name" value="Plasmodium_Vir"/>
</dbReference>
<evidence type="ECO:0000313" key="2">
    <source>
        <dbReference type="Proteomes" id="UP000195521"/>
    </source>
</evidence>
<dbReference type="Proteomes" id="UP000195521">
    <property type="component" value="Unassembled WGS sequence"/>
</dbReference>
<dbReference type="EMBL" id="BDQF01000066">
    <property type="protein sequence ID" value="GAW84024.1"/>
    <property type="molecule type" value="Genomic_DNA"/>
</dbReference>
<dbReference type="GeneID" id="39744832"/>
<comment type="caution">
    <text evidence="1">The sequence shown here is derived from an EMBL/GenBank/DDBJ whole genome shotgun (WGS) entry which is preliminary data.</text>
</comment>
<dbReference type="Pfam" id="PF05795">
    <property type="entry name" value="Plasmodium_Vir"/>
    <property type="match status" value="1"/>
</dbReference>
<reference evidence="2" key="1">
    <citation type="submission" date="2017-04" db="EMBL/GenBank/DDBJ databases">
        <title>Plasmodium gonderi genome.</title>
        <authorList>
            <person name="Arisue N."/>
            <person name="Honma H."/>
            <person name="Kawai S."/>
            <person name="Tougan T."/>
            <person name="Tanabe K."/>
            <person name="Horii T."/>
        </authorList>
    </citation>
    <scope>NUCLEOTIDE SEQUENCE [LARGE SCALE GENOMIC DNA]</scope>
    <source>
        <strain evidence="2">ATCC 30045</strain>
    </source>
</reference>
<evidence type="ECO:0000313" key="1">
    <source>
        <dbReference type="EMBL" id="GAW84024.1"/>
    </source>
</evidence>
<proteinExistence type="predicted"/>